<dbReference type="Proteomes" id="UP000736672">
    <property type="component" value="Unassembled WGS sequence"/>
</dbReference>
<evidence type="ECO:0000313" key="2">
    <source>
        <dbReference type="EMBL" id="KAH7232433.1"/>
    </source>
</evidence>
<dbReference type="Gene3D" id="2.30.38.10">
    <property type="entry name" value="Luciferase, Domain 3"/>
    <property type="match status" value="1"/>
</dbReference>
<feature type="transmembrane region" description="Helical" evidence="1">
    <location>
        <begin position="367"/>
        <end position="391"/>
    </location>
</feature>
<protein>
    <recommendedName>
        <fullName evidence="4">Non-ribosomal peptide synthetase</fullName>
    </recommendedName>
</protein>
<gene>
    <name evidence="2" type="ORF">B0J15DRAFT_432811</name>
</gene>
<keyword evidence="3" id="KW-1185">Reference proteome</keyword>
<dbReference type="PANTHER" id="PTHR33927:SF5">
    <property type="entry name" value="ENZYME, PUTATIVE (AFU_ORTHOLOGUE AFUA_8G01222)-RELATED"/>
    <property type="match status" value="1"/>
</dbReference>
<organism evidence="2 3">
    <name type="scientific">Fusarium solani</name>
    <name type="common">Filamentous fungus</name>
    <dbReference type="NCBI Taxonomy" id="169388"/>
    <lineage>
        <taxon>Eukaryota</taxon>
        <taxon>Fungi</taxon>
        <taxon>Dikarya</taxon>
        <taxon>Ascomycota</taxon>
        <taxon>Pezizomycotina</taxon>
        <taxon>Sordariomycetes</taxon>
        <taxon>Hypocreomycetidae</taxon>
        <taxon>Hypocreales</taxon>
        <taxon>Nectriaceae</taxon>
        <taxon>Fusarium</taxon>
        <taxon>Fusarium solani species complex</taxon>
    </lineage>
</organism>
<reference evidence="2" key="1">
    <citation type="journal article" date="2021" name="Nat. Commun.">
        <title>Genetic determinants of endophytism in the Arabidopsis root mycobiome.</title>
        <authorList>
            <person name="Mesny F."/>
            <person name="Miyauchi S."/>
            <person name="Thiergart T."/>
            <person name="Pickel B."/>
            <person name="Atanasova L."/>
            <person name="Karlsson M."/>
            <person name="Huettel B."/>
            <person name="Barry K.W."/>
            <person name="Haridas S."/>
            <person name="Chen C."/>
            <person name="Bauer D."/>
            <person name="Andreopoulos W."/>
            <person name="Pangilinan J."/>
            <person name="LaButti K."/>
            <person name="Riley R."/>
            <person name="Lipzen A."/>
            <person name="Clum A."/>
            <person name="Drula E."/>
            <person name="Henrissat B."/>
            <person name="Kohler A."/>
            <person name="Grigoriev I.V."/>
            <person name="Martin F.M."/>
            <person name="Hacquard S."/>
        </authorList>
    </citation>
    <scope>NUCLEOTIDE SEQUENCE</scope>
    <source>
        <strain evidence="2">FSSC 5 MPI-SDFR-AT-0091</strain>
    </source>
</reference>
<dbReference type="InterPro" id="IPR039261">
    <property type="entry name" value="FNR_nucleotide-bd"/>
</dbReference>
<name>A0A9P9G589_FUSSL</name>
<dbReference type="Gene3D" id="3.30.300.30">
    <property type="match status" value="1"/>
</dbReference>
<evidence type="ECO:0000313" key="3">
    <source>
        <dbReference type="Proteomes" id="UP000736672"/>
    </source>
</evidence>
<sequence length="670" mass="73803">MREHAIGEEMFIGQPTPRSRAYVLDREETPFSEGVSGLLWARAPSVSRSYVDLESDTAEEFKLDPFVGGGPHLHKTGDIGRWRPDGSLETLRRVDDQVKAKGLRLEVDGVSALAASAPDVSRAAALLINGEIHDFASSRSSKVTIIAVHPQNRLSYFAVPAQIHLFEDRPATANGKANSQELQTMATNRVKNGPIELAGKGKRGDVDARIKMHSQTPISTLPIPAERRNLTQDLPNKKLAQSFRGLRHRVFIVYRTLFTLVGAINLAALILVLVLRPGSQWLGTIAATNLTAAVLARQDMVINVLFTIACSVPKRAPLWIRARCAKIYHLGGVHSGAGSCAGAWLIISTIKDTICKRTRHDGQRIEFIARQAVSWLLCGLFCLLVGLAWPSFRKRHHDMFERFHRFAGWASLPLLWVHAMLGINDARPHSQTLGLTTVRSPQFWLLVAATCSIASSWLSLRKVPVDAEVLSDHAVRLHFNYTVPVNGSFTRVSQRPLLEWHSFATIAAPEASGSSKGFSVIVSNAGDWTRACIQKPPAKLWVRGIPTFGLMRIATLFNRLVFIATGSGIGPLLGHINHPSCPTQLIWSAPRPEATFGREIIDLVREKIPDAIIYDTKIYGRPDLVRMGLNLALYFGAEAVIIIANEKITKNVVHEIESKGLPAYGAIWDS</sequence>
<keyword evidence="1" id="KW-0472">Membrane</keyword>
<keyword evidence="1" id="KW-0812">Transmembrane</keyword>
<evidence type="ECO:0008006" key="4">
    <source>
        <dbReference type="Google" id="ProtNLM"/>
    </source>
</evidence>
<dbReference type="AlphaFoldDB" id="A0A9P9G589"/>
<dbReference type="SUPFAM" id="SSF52343">
    <property type="entry name" value="Ferredoxin reductase-like, C-terminal NADP-linked domain"/>
    <property type="match status" value="1"/>
</dbReference>
<keyword evidence="1" id="KW-1133">Transmembrane helix</keyword>
<dbReference type="OrthoDB" id="3142841at2759"/>
<evidence type="ECO:0000256" key="1">
    <source>
        <dbReference type="SAM" id="Phobius"/>
    </source>
</evidence>
<feature type="transmembrane region" description="Helical" evidence="1">
    <location>
        <begin position="252"/>
        <end position="275"/>
    </location>
</feature>
<dbReference type="InterPro" id="IPR052979">
    <property type="entry name" value="Adenylate-forming_domain"/>
</dbReference>
<dbReference type="EMBL" id="JAGTJS010000029">
    <property type="protein sequence ID" value="KAH7232433.1"/>
    <property type="molecule type" value="Genomic_DNA"/>
</dbReference>
<dbReference type="PANTHER" id="PTHR33927">
    <property type="entry name" value="TRANSMEMBRANE PROTEIN"/>
    <property type="match status" value="1"/>
</dbReference>
<comment type="caution">
    <text evidence="2">The sequence shown here is derived from an EMBL/GenBank/DDBJ whole genome shotgun (WGS) entry which is preliminary data.</text>
</comment>
<dbReference type="SUPFAM" id="SSF56801">
    <property type="entry name" value="Acetyl-CoA synthetase-like"/>
    <property type="match status" value="1"/>
</dbReference>
<proteinExistence type="predicted"/>
<accession>A0A9P9G589</accession>
<dbReference type="InterPro" id="IPR045851">
    <property type="entry name" value="AMP-bd_C_sf"/>
</dbReference>